<dbReference type="SUPFAM" id="SSF54285">
    <property type="entry name" value="MoaD/ThiS"/>
    <property type="match status" value="1"/>
</dbReference>
<proteinExistence type="predicted"/>
<comment type="caution">
    <text evidence="1">The sequence shown here is derived from an EMBL/GenBank/DDBJ whole genome shotgun (WGS) entry which is preliminary data.</text>
</comment>
<dbReference type="RefSeq" id="WP_057779280.1">
    <property type="nucleotide sequence ID" value="NZ_JAGGJQ010000009.1"/>
</dbReference>
<gene>
    <name evidence="1" type="ORF">J2Z56_003129</name>
    <name evidence="2" type="ORF">J2Z57_002837</name>
</gene>
<sequence>MISINVNNAIHQVAEHSVLATIISKLSPIQNGIAVAVNNTVIPKSNWDNVKVSNNDNILIIQATQGG</sequence>
<evidence type="ECO:0000313" key="2">
    <source>
        <dbReference type="EMBL" id="MDQ0336383.1"/>
    </source>
</evidence>
<dbReference type="InterPro" id="IPR003749">
    <property type="entry name" value="ThiS/MoaD-like"/>
</dbReference>
<dbReference type="EMBL" id="JAUSUU010000009">
    <property type="protein sequence ID" value="MDQ0336383.1"/>
    <property type="molecule type" value="Genomic_DNA"/>
</dbReference>
<dbReference type="InterPro" id="IPR012675">
    <property type="entry name" value="Beta-grasp_dom_sf"/>
</dbReference>
<evidence type="ECO:0000313" key="4">
    <source>
        <dbReference type="Proteomes" id="UP001231587"/>
    </source>
</evidence>
<dbReference type="EMBL" id="JAGGJQ010000009">
    <property type="protein sequence ID" value="MBP1841197.1"/>
    <property type="molecule type" value="Genomic_DNA"/>
</dbReference>
<keyword evidence="4" id="KW-1185">Reference proteome</keyword>
<dbReference type="InterPro" id="IPR016155">
    <property type="entry name" value="Mopterin_synth/thiamin_S_b"/>
</dbReference>
<dbReference type="Gene3D" id="3.10.20.30">
    <property type="match status" value="1"/>
</dbReference>
<evidence type="ECO:0000313" key="3">
    <source>
        <dbReference type="Proteomes" id="UP001138672"/>
    </source>
</evidence>
<protein>
    <submittedName>
        <fullName evidence="1">Sulfur carrier protein</fullName>
    </submittedName>
</protein>
<dbReference type="Proteomes" id="UP001138672">
    <property type="component" value="Unassembled WGS sequence"/>
</dbReference>
<reference evidence="1" key="1">
    <citation type="submission" date="2021-03" db="EMBL/GenBank/DDBJ databases">
        <title>Genomic Encyclopedia of Type Strains, Phase IV (KMG-IV): sequencing the most valuable type-strain genomes for metagenomic binning, comparative biology and taxonomic classification.</title>
        <authorList>
            <person name="Goeker M."/>
        </authorList>
    </citation>
    <scope>NUCLEOTIDE SEQUENCE</scope>
    <source>
        <strain evidence="1">DSM 15523</strain>
        <strain evidence="2 4">DSM 16476</strain>
    </source>
</reference>
<name>A0A9X0YPW5_9FLAO</name>
<dbReference type="OrthoDB" id="1525151at2"/>
<dbReference type="NCBIfam" id="TIGR01683">
    <property type="entry name" value="thiS"/>
    <property type="match status" value="1"/>
</dbReference>
<dbReference type="Pfam" id="PF02597">
    <property type="entry name" value="ThiS"/>
    <property type="match status" value="1"/>
</dbReference>
<organism evidence="1 3">
    <name type="scientific">Formosa algae</name>
    <dbReference type="NCBI Taxonomy" id="225843"/>
    <lineage>
        <taxon>Bacteria</taxon>
        <taxon>Pseudomonadati</taxon>
        <taxon>Bacteroidota</taxon>
        <taxon>Flavobacteriia</taxon>
        <taxon>Flavobacteriales</taxon>
        <taxon>Flavobacteriaceae</taxon>
        <taxon>Formosa</taxon>
    </lineage>
</organism>
<dbReference type="AlphaFoldDB" id="A0A9X0YPW5"/>
<dbReference type="CDD" id="cd00565">
    <property type="entry name" value="Ubl_ThiS"/>
    <property type="match status" value="1"/>
</dbReference>
<accession>A0A9X0YPW5</accession>
<dbReference type="PANTHER" id="PTHR34472:SF1">
    <property type="entry name" value="SULFUR CARRIER PROTEIN THIS"/>
    <property type="match status" value="1"/>
</dbReference>
<dbReference type="PANTHER" id="PTHR34472">
    <property type="entry name" value="SULFUR CARRIER PROTEIN THIS"/>
    <property type="match status" value="1"/>
</dbReference>
<evidence type="ECO:0000313" key="1">
    <source>
        <dbReference type="EMBL" id="MBP1841197.1"/>
    </source>
</evidence>
<dbReference type="Proteomes" id="UP001231587">
    <property type="component" value="Unassembled WGS sequence"/>
</dbReference>
<dbReference type="InterPro" id="IPR010035">
    <property type="entry name" value="Thi_S"/>
</dbReference>